<evidence type="ECO:0000313" key="3">
    <source>
        <dbReference type="Proteomes" id="UP000593892"/>
    </source>
</evidence>
<feature type="domain" description="DUF1989" evidence="1">
    <location>
        <begin position="18"/>
        <end position="190"/>
    </location>
</feature>
<name>A0A7S7SH65_PALFE</name>
<dbReference type="RefSeq" id="WP_194447252.1">
    <property type="nucleotide sequence ID" value="NZ_CP063849.1"/>
</dbReference>
<dbReference type="Proteomes" id="UP000593892">
    <property type="component" value="Chromosome"/>
</dbReference>
<organism evidence="2 3">
    <name type="scientific">Paludibaculum fermentans</name>
    <dbReference type="NCBI Taxonomy" id="1473598"/>
    <lineage>
        <taxon>Bacteria</taxon>
        <taxon>Pseudomonadati</taxon>
        <taxon>Acidobacteriota</taxon>
        <taxon>Terriglobia</taxon>
        <taxon>Bryobacterales</taxon>
        <taxon>Bryobacteraceae</taxon>
        <taxon>Paludibaculum</taxon>
    </lineage>
</organism>
<dbReference type="Pfam" id="PF09347">
    <property type="entry name" value="DUF1989"/>
    <property type="match status" value="1"/>
</dbReference>
<accession>A0A7S7SH65</accession>
<proteinExistence type="predicted"/>
<dbReference type="PANTHER" id="PTHR31527">
    <property type="entry name" value="RE64534P"/>
    <property type="match status" value="1"/>
</dbReference>
<dbReference type="NCBIfam" id="TIGR03424">
    <property type="entry name" value="urea_degr_1"/>
    <property type="match status" value="1"/>
</dbReference>
<dbReference type="AlphaFoldDB" id="A0A7S7SH65"/>
<gene>
    <name evidence="2" type="ORF">IRI77_22475</name>
</gene>
<dbReference type="PANTHER" id="PTHR31527:SF0">
    <property type="entry name" value="RE64534P"/>
    <property type="match status" value="1"/>
</dbReference>
<keyword evidence="3" id="KW-1185">Reference proteome</keyword>
<evidence type="ECO:0000259" key="1">
    <source>
        <dbReference type="Pfam" id="PF09347"/>
    </source>
</evidence>
<dbReference type="InterPro" id="IPR017791">
    <property type="entry name" value="UAAP2"/>
</dbReference>
<dbReference type="KEGG" id="pfer:IRI77_22475"/>
<reference evidence="2 3" key="1">
    <citation type="submission" date="2020-10" db="EMBL/GenBank/DDBJ databases">
        <title>Complete genome sequence of Paludibaculum fermentans P105T, a facultatively anaerobic acidobacterium capable of dissimilatory Fe(III) reduction.</title>
        <authorList>
            <person name="Dedysh S.N."/>
            <person name="Beletsky A.V."/>
            <person name="Kulichevskaya I.S."/>
            <person name="Mardanov A.V."/>
            <person name="Ravin N.V."/>
        </authorList>
    </citation>
    <scope>NUCLEOTIDE SEQUENCE [LARGE SCALE GENOMIC DNA]</scope>
    <source>
        <strain evidence="2 3">P105</strain>
    </source>
</reference>
<protein>
    <submittedName>
        <fullName evidence="2">DUF1989 domain-containing protein</fullName>
    </submittedName>
</protein>
<dbReference type="InterPro" id="IPR018959">
    <property type="entry name" value="DUF1989"/>
</dbReference>
<evidence type="ECO:0000313" key="2">
    <source>
        <dbReference type="EMBL" id="QOY85582.1"/>
    </source>
</evidence>
<dbReference type="EMBL" id="CP063849">
    <property type="protein sequence ID" value="QOY85582.1"/>
    <property type="molecule type" value="Genomic_DNA"/>
</dbReference>
<sequence length="219" mass="24614">MSLIESTLQPVDAILDVTIPAGDGWIHEVKKGQTFRIVDLEGNQAVDTFFFDAHDYTDRYSAVDTICAQGNIYLSTGTRLLTQNGHALMTITADTCGRHDTLGGACSQESNMVRYDIGKRYMHACRQTFLKQILKWKPDLNGRILEKRDIGHNVNFFMNVPVTPEGRLTFEDGISYPGKYVEMHADRDTLVVISNCPQLNNPCNAYNPTPARVLIWEAE</sequence>